<dbReference type="Proteomes" id="UP001153636">
    <property type="component" value="Chromosome 12"/>
</dbReference>
<feature type="domain" description="CHK kinase-like" evidence="1">
    <location>
        <begin position="123"/>
        <end position="319"/>
    </location>
</feature>
<dbReference type="AlphaFoldDB" id="A0A9P0CKS8"/>
<dbReference type="PANTHER" id="PTHR11012">
    <property type="entry name" value="PROTEIN KINASE-LIKE DOMAIN-CONTAINING"/>
    <property type="match status" value="1"/>
</dbReference>
<dbReference type="InterPro" id="IPR004119">
    <property type="entry name" value="EcKL"/>
</dbReference>
<dbReference type="Gene3D" id="3.90.1200.10">
    <property type="match status" value="1"/>
</dbReference>
<evidence type="ECO:0000313" key="3">
    <source>
        <dbReference type="Proteomes" id="UP001153636"/>
    </source>
</evidence>
<dbReference type="Pfam" id="PF02958">
    <property type="entry name" value="EcKL"/>
    <property type="match status" value="1"/>
</dbReference>
<keyword evidence="3" id="KW-1185">Reference proteome</keyword>
<dbReference type="InterPro" id="IPR015897">
    <property type="entry name" value="CHK_kinase-like"/>
</dbReference>
<protein>
    <recommendedName>
        <fullName evidence="1">CHK kinase-like domain-containing protein</fullName>
    </recommendedName>
</protein>
<dbReference type="SUPFAM" id="SSF56112">
    <property type="entry name" value="Protein kinase-like (PK-like)"/>
    <property type="match status" value="1"/>
</dbReference>
<evidence type="ECO:0000259" key="1">
    <source>
        <dbReference type="SMART" id="SM00587"/>
    </source>
</evidence>
<proteinExistence type="predicted"/>
<sequence length="407" mass="48214">MSTELNKMQIDLIDKIAKENGFMEYQVTTNKGSEKGDNFLGILTLITLDNGENKLELILKSAQQKDTFRKVAPIRRAYLREIYLYENVFVVFKKYQDDHNIADTFDCYAKIYESSTVEENECLILENLKVKGYQLWNRKIYMNTEHISAVLKEYGKFHAISMAMRHKNVELYEKLTEDIKVGIWLEKDETWDARVKYIKSVMVVGHEAVKDSTDLKEFLKKVEDSLPDLIHKELRTPEYQQALVHGDCWCNNIMFKYENELDKTKPSSLRIVDWQISSENSPAFDFCYFFLIHSTKEVLDDYQSYMKLYYESFSQHLKSFDCDPNEVFPYARFEKHVNRYMLYGMFISFVIMRIMICDSDEAPDFSQLAEGEAFLDSLHFKIKNTNLLNERLRTVIVFIKEHNFFTY</sequence>
<dbReference type="SMART" id="SM00587">
    <property type="entry name" value="CHK"/>
    <property type="match status" value="1"/>
</dbReference>
<evidence type="ECO:0000313" key="2">
    <source>
        <dbReference type="EMBL" id="CAH1101893.1"/>
    </source>
</evidence>
<accession>A0A9P0CKS8</accession>
<reference evidence="2" key="1">
    <citation type="submission" date="2022-01" db="EMBL/GenBank/DDBJ databases">
        <authorList>
            <person name="King R."/>
        </authorList>
    </citation>
    <scope>NUCLEOTIDE SEQUENCE</scope>
</reference>
<organism evidence="2 3">
    <name type="scientific">Psylliodes chrysocephalus</name>
    <dbReference type="NCBI Taxonomy" id="3402493"/>
    <lineage>
        <taxon>Eukaryota</taxon>
        <taxon>Metazoa</taxon>
        <taxon>Ecdysozoa</taxon>
        <taxon>Arthropoda</taxon>
        <taxon>Hexapoda</taxon>
        <taxon>Insecta</taxon>
        <taxon>Pterygota</taxon>
        <taxon>Neoptera</taxon>
        <taxon>Endopterygota</taxon>
        <taxon>Coleoptera</taxon>
        <taxon>Polyphaga</taxon>
        <taxon>Cucujiformia</taxon>
        <taxon>Chrysomeloidea</taxon>
        <taxon>Chrysomelidae</taxon>
        <taxon>Galerucinae</taxon>
        <taxon>Alticini</taxon>
        <taxon>Psylliodes</taxon>
    </lineage>
</organism>
<dbReference type="InterPro" id="IPR011009">
    <property type="entry name" value="Kinase-like_dom_sf"/>
</dbReference>
<dbReference type="OrthoDB" id="8250698at2759"/>
<name>A0A9P0CKS8_9CUCU</name>
<dbReference type="EMBL" id="OV651824">
    <property type="protein sequence ID" value="CAH1101893.1"/>
    <property type="molecule type" value="Genomic_DNA"/>
</dbReference>
<dbReference type="PANTHER" id="PTHR11012:SF30">
    <property type="entry name" value="PROTEIN KINASE-LIKE DOMAIN-CONTAINING"/>
    <property type="match status" value="1"/>
</dbReference>
<gene>
    <name evidence="2" type="ORF">PSYICH_LOCUS3373</name>
</gene>